<feature type="domain" description="Myb-like" evidence="6">
    <location>
        <begin position="62"/>
        <end position="112"/>
    </location>
</feature>
<dbReference type="PANTHER" id="PTHR10641:SF622">
    <property type="entry name" value="TRANSCRIPTION FACTOR MYB17"/>
    <property type="match status" value="1"/>
</dbReference>
<dbReference type="KEGG" id="dzi:111304708"/>
<dbReference type="GO" id="GO:0003677">
    <property type="term" value="F:DNA binding"/>
    <property type="evidence" value="ECO:0007669"/>
    <property type="project" value="UniProtKB-KW"/>
</dbReference>
<feature type="domain" description="Myb-like" evidence="6">
    <location>
        <begin position="9"/>
        <end position="61"/>
    </location>
</feature>
<dbReference type="GeneID" id="111304708"/>
<keyword evidence="2" id="KW-0805">Transcription regulation</keyword>
<gene>
    <name evidence="9" type="primary">LOC111304708</name>
</gene>
<dbReference type="InterPro" id="IPR009057">
    <property type="entry name" value="Homeodomain-like_sf"/>
</dbReference>
<evidence type="ECO:0000259" key="7">
    <source>
        <dbReference type="PROSITE" id="PS51294"/>
    </source>
</evidence>
<evidence type="ECO:0000256" key="2">
    <source>
        <dbReference type="ARBA" id="ARBA00023015"/>
    </source>
</evidence>
<keyword evidence="5" id="KW-0539">Nucleus</keyword>
<accession>A0A6P5ZXP1</accession>
<evidence type="ECO:0000313" key="9">
    <source>
        <dbReference type="RefSeq" id="XP_022757282.1"/>
    </source>
</evidence>
<organism evidence="8 9">
    <name type="scientific">Durio zibethinus</name>
    <name type="common">Durian</name>
    <dbReference type="NCBI Taxonomy" id="66656"/>
    <lineage>
        <taxon>Eukaryota</taxon>
        <taxon>Viridiplantae</taxon>
        <taxon>Streptophyta</taxon>
        <taxon>Embryophyta</taxon>
        <taxon>Tracheophyta</taxon>
        <taxon>Spermatophyta</taxon>
        <taxon>Magnoliopsida</taxon>
        <taxon>eudicotyledons</taxon>
        <taxon>Gunneridae</taxon>
        <taxon>Pentapetalae</taxon>
        <taxon>rosids</taxon>
        <taxon>malvids</taxon>
        <taxon>Malvales</taxon>
        <taxon>Malvaceae</taxon>
        <taxon>Helicteroideae</taxon>
        <taxon>Durio</taxon>
    </lineage>
</organism>
<evidence type="ECO:0000256" key="4">
    <source>
        <dbReference type="ARBA" id="ARBA00023163"/>
    </source>
</evidence>
<keyword evidence="8" id="KW-1185">Reference proteome</keyword>
<dbReference type="Pfam" id="PF00249">
    <property type="entry name" value="Myb_DNA-binding"/>
    <property type="match status" value="2"/>
</dbReference>
<feature type="domain" description="HTH myb-type" evidence="7">
    <location>
        <begin position="9"/>
        <end position="65"/>
    </location>
</feature>
<evidence type="ECO:0000259" key="6">
    <source>
        <dbReference type="PROSITE" id="PS50090"/>
    </source>
</evidence>
<dbReference type="InterPro" id="IPR015495">
    <property type="entry name" value="Myb_TF_plants"/>
</dbReference>
<reference evidence="9" key="1">
    <citation type="submission" date="2025-08" db="UniProtKB">
        <authorList>
            <consortium name="RefSeq"/>
        </authorList>
    </citation>
    <scope>IDENTIFICATION</scope>
    <source>
        <tissue evidence="9">Fruit stalk</tissue>
    </source>
</reference>
<sequence>MGRTPCCDRKGLKKGPWAPEEDEILVNYIKEHGHGSWRSLPKLAGLLRCGKSCRLRWTNYLRPDIKRGPFTFEEEKLVIRLHGILGNRWAAIASQLPGRTDNEIKNLWNTHLKKRLLCMGLDPQTHEPFTPCGPTAAVPTSPATRHMAQWESARLEAEARLSKESFLFNSPSFRKPDSDYFLRLWNSEVGESFRKLNTEDKTACQSTSSSTKCGSVSAVTIDICPNIAGSSTPASNQIEDTECKSFKSCTEDPVDASDSSCLNESEDSSDSALQLLLDFPINNDMSFLENVDTYATSAAMLTETSLISPSEGYLNS</sequence>
<dbReference type="PROSITE" id="PS51294">
    <property type="entry name" value="HTH_MYB"/>
    <property type="match status" value="2"/>
</dbReference>
<dbReference type="SMART" id="SM00717">
    <property type="entry name" value="SANT"/>
    <property type="match status" value="2"/>
</dbReference>
<proteinExistence type="predicted"/>
<evidence type="ECO:0000256" key="1">
    <source>
        <dbReference type="ARBA" id="ARBA00004123"/>
    </source>
</evidence>
<dbReference type="RefSeq" id="XP_022757282.1">
    <property type="nucleotide sequence ID" value="XM_022901547.1"/>
</dbReference>
<dbReference type="PROSITE" id="PS50090">
    <property type="entry name" value="MYB_LIKE"/>
    <property type="match status" value="2"/>
</dbReference>
<dbReference type="FunFam" id="1.10.10.60:FF:000198">
    <property type="entry name" value="MYB transcription factor"/>
    <property type="match status" value="1"/>
</dbReference>
<dbReference type="Gene3D" id="1.10.10.60">
    <property type="entry name" value="Homeodomain-like"/>
    <property type="match status" value="2"/>
</dbReference>
<dbReference type="InterPro" id="IPR001005">
    <property type="entry name" value="SANT/Myb"/>
</dbReference>
<dbReference type="AlphaFoldDB" id="A0A6P5ZXP1"/>
<comment type="subcellular location">
    <subcellularLocation>
        <location evidence="1">Nucleus</location>
    </subcellularLocation>
</comment>
<name>A0A6P5ZXP1_DURZI</name>
<dbReference type="OrthoDB" id="2143914at2759"/>
<keyword evidence="4" id="KW-0804">Transcription</keyword>
<keyword evidence="3" id="KW-0238">DNA-binding</keyword>
<dbReference type="GO" id="GO:0005634">
    <property type="term" value="C:nucleus"/>
    <property type="evidence" value="ECO:0007669"/>
    <property type="project" value="UniProtKB-SubCell"/>
</dbReference>
<evidence type="ECO:0000256" key="5">
    <source>
        <dbReference type="ARBA" id="ARBA00023242"/>
    </source>
</evidence>
<protein>
    <submittedName>
        <fullName evidence="9">Transcription factor MYB41-like isoform X1</fullName>
    </submittedName>
</protein>
<evidence type="ECO:0000256" key="3">
    <source>
        <dbReference type="ARBA" id="ARBA00023125"/>
    </source>
</evidence>
<feature type="domain" description="HTH myb-type" evidence="7">
    <location>
        <begin position="66"/>
        <end position="116"/>
    </location>
</feature>
<dbReference type="SUPFAM" id="SSF46689">
    <property type="entry name" value="Homeodomain-like"/>
    <property type="match status" value="1"/>
</dbReference>
<dbReference type="Proteomes" id="UP000515121">
    <property type="component" value="Unplaced"/>
</dbReference>
<dbReference type="PANTHER" id="PTHR10641">
    <property type="entry name" value="MYB FAMILY TRANSCRIPTION FACTOR"/>
    <property type="match status" value="1"/>
</dbReference>
<evidence type="ECO:0000313" key="8">
    <source>
        <dbReference type="Proteomes" id="UP000515121"/>
    </source>
</evidence>
<dbReference type="InterPro" id="IPR017930">
    <property type="entry name" value="Myb_dom"/>
</dbReference>
<dbReference type="CDD" id="cd00167">
    <property type="entry name" value="SANT"/>
    <property type="match status" value="2"/>
</dbReference>
<dbReference type="FunFam" id="1.10.10.60:FF:000121">
    <property type="entry name" value="Myb transcription factor"/>
    <property type="match status" value="1"/>
</dbReference>